<keyword evidence="1" id="KW-1133">Transmembrane helix</keyword>
<keyword evidence="4" id="KW-1185">Reference proteome</keyword>
<reference evidence="4" key="1">
    <citation type="submission" date="2017-09" db="EMBL/GenBank/DDBJ databases">
        <authorList>
            <person name="Varghese N."/>
            <person name="Submissions S."/>
        </authorList>
    </citation>
    <scope>NUCLEOTIDE SEQUENCE [LARGE SCALE GENOMIC DNA]</scope>
    <source>
        <strain evidence="4">CGMCC 1.12803</strain>
    </source>
</reference>
<dbReference type="EMBL" id="OCMT01000002">
    <property type="protein sequence ID" value="SOD14778.1"/>
    <property type="molecule type" value="Genomic_DNA"/>
</dbReference>
<evidence type="ECO:0000313" key="3">
    <source>
        <dbReference type="EMBL" id="SOD14778.1"/>
    </source>
</evidence>
<dbReference type="Pfam" id="PF05170">
    <property type="entry name" value="AsmA"/>
    <property type="match status" value="1"/>
</dbReference>
<dbReference type="RefSeq" id="WP_171047865.1">
    <property type="nucleotide sequence ID" value="NZ_OCMT01000002.1"/>
</dbReference>
<dbReference type="Proteomes" id="UP000219281">
    <property type="component" value="Unassembled WGS sequence"/>
</dbReference>
<feature type="transmembrane region" description="Helical" evidence="1">
    <location>
        <begin position="7"/>
        <end position="26"/>
    </location>
</feature>
<evidence type="ECO:0000259" key="2">
    <source>
        <dbReference type="Pfam" id="PF05170"/>
    </source>
</evidence>
<gene>
    <name evidence="3" type="ORF">SAMN06297358_1748</name>
</gene>
<accession>A0A285ZYP4</accession>
<dbReference type="InterPro" id="IPR007844">
    <property type="entry name" value="AsmA"/>
</dbReference>
<evidence type="ECO:0000313" key="4">
    <source>
        <dbReference type="Proteomes" id="UP000219281"/>
    </source>
</evidence>
<dbReference type="PANTHER" id="PTHR30441">
    <property type="entry name" value="DUF748 DOMAIN-CONTAINING PROTEIN"/>
    <property type="match status" value="1"/>
</dbReference>
<feature type="domain" description="AsmA" evidence="2">
    <location>
        <begin position="1"/>
        <end position="198"/>
    </location>
</feature>
<protein>
    <submittedName>
        <fullName evidence="3">AsmA protein</fullName>
    </submittedName>
</protein>
<organism evidence="3 4">
    <name type="scientific">Pedobacter xixiisoli</name>
    <dbReference type="NCBI Taxonomy" id="1476464"/>
    <lineage>
        <taxon>Bacteria</taxon>
        <taxon>Pseudomonadati</taxon>
        <taxon>Bacteroidota</taxon>
        <taxon>Sphingobacteriia</taxon>
        <taxon>Sphingobacteriales</taxon>
        <taxon>Sphingobacteriaceae</taxon>
        <taxon>Pedobacter</taxon>
    </lineage>
</organism>
<dbReference type="GO" id="GO:0005886">
    <property type="term" value="C:plasma membrane"/>
    <property type="evidence" value="ECO:0007669"/>
    <property type="project" value="TreeGrafter"/>
</dbReference>
<dbReference type="InterPro" id="IPR052894">
    <property type="entry name" value="AsmA-related"/>
</dbReference>
<keyword evidence="1" id="KW-0812">Transmembrane</keyword>
<proteinExistence type="predicted"/>
<name>A0A285ZYP4_9SPHI</name>
<keyword evidence="1" id="KW-0472">Membrane</keyword>
<evidence type="ECO:0000256" key="1">
    <source>
        <dbReference type="SAM" id="Phobius"/>
    </source>
</evidence>
<dbReference type="GO" id="GO:0090313">
    <property type="term" value="P:regulation of protein targeting to membrane"/>
    <property type="evidence" value="ECO:0007669"/>
    <property type="project" value="TreeGrafter"/>
</dbReference>
<dbReference type="AlphaFoldDB" id="A0A285ZYP4"/>
<dbReference type="PANTHER" id="PTHR30441:SF8">
    <property type="entry name" value="DUF748 DOMAIN-CONTAINING PROTEIN"/>
    <property type="match status" value="1"/>
</dbReference>
<sequence>MKKFFKILGISIASLIALLFIIPFLIPKTINQQITKTINENIKGEVSFKGTGISFFTHFPSLTLNLDEFLLKGSEPFKNDTLIYAKQMALGINLFSLFGNQIKVDEFYLDNAKINILSDEHGHANYNVYESKDDGKKNTDTSSTAIKIQGIYIKNSDLVYNDKSIPMMIDAKGVNYSGTGDLSKAIFDLKSKLSIKDADIYYAGTPYLLHKELNAKLITKINTSSLDLLFDENDIKINSLPIRFVGRFSFLKDGYDMDFKTQAKETDLQNIFTALPAEIADKLEKTKVKGYAEIDASLIGKYIAESNTMPSLTFNMKIREGQITNPNAPEPIKNLFLNLQTKIPSLNPDSLDLNMDSLFFNIGNDYLASVTKIKGLKEPQIYTKTRSNIDLEKWAKVVNMDSLNIKGRLVMSVYADGKYAKKVVKSGLRQVDTVIATVPTFDAKIKLTNGYFKYASLPSPIDKINFDFVGNNVNGDYKNTKLEIQHIDINAMSNYIKGYLKLQTINNVTVDLGLKTAINFAEIKNFYPIKDLVLNGKLSVDVTSKGSYDKVKKLFPVTNALIKLDRGYIKTVHFSEALEKIDIDAAITNKNGSLKGTLLNIKPISFEMSGQPFLLKANVSNLENVSYDIASRGTLDIGKLYKLFAVQGYQVHGLIYTNVNFKGLQSDAMAGRYGRLQNKGFMSIKDLNILTDMFPNAFIIKNGKFSFTSAALKFDEFNASYGGSDFKLNGNLNNYVNFVFDEREKLSGSFVLHSNKIIADEFMAYAGDTTAATSSTAAKGVIIIPTNLNVTFAANPNDVEYNGLNLKNAKGKMVINNGKLMLSETGFDLIGAKVVMDASYQSTSPKSANFDFKLNAKEFDIAKAYKEIKLFREMATSASKVKGIVGLDYELTGRLNDEMFPILPSVKGSGALTLKDVKLAGFKMMNAVSKETKRDSLTNPNLKDVVVKTSIKNNIMTIERTKMKIAGFRPRFEGEVSLDGRLNLKGRLGLPPFGLFGIPLSVTGTQEKPIIKLKRNKEGKLEETEDADSK</sequence>